<name>A0A2J7QBI8_9NEOP</name>
<dbReference type="STRING" id="105785.A0A2J7QBI8"/>
<dbReference type="Pfam" id="PF04326">
    <property type="entry name" value="SLFN_AlbA_2"/>
    <property type="match status" value="1"/>
</dbReference>
<dbReference type="Proteomes" id="UP000235965">
    <property type="component" value="Unassembled WGS sequence"/>
</dbReference>
<evidence type="ECO:0000259" key="1">
    <source>
        <dbReference type="Pfam" id="PF04326"/>
    </source>
</evidence>
<accession>A0A2J7QBI8</accession>
<sequence>MFGSNKCSTSVTGKPKHYIRNEVVAFEEDQTHEFKGHRNISVADVPPWCINASNNTSTRKAISRNLCGFLNTGCGGTVYIGILDGGRVQGVRLTRYQQDHLLLSLQDAMNAFRPPVPRFMYTTEFVPVLEPGDEYPYQFLPVSEKVRAQPHYLRSHLFCWCDYDALGSFNGGVIPMSYVVEISIIPIYRDDPWVRAFIPDCKIATNPIFQCEDGQIYFRKQSTLVTYSLRDVEQLAREEVLLYRMPQLMKAWKDMMTYRTLQQLVDEALDQKKDNSCNEDQKK</sequence>
<dbReference type="EMBL" id="NEVH01016298">
    <property type="protein sequence ID" value="PNF25945.1"/>
    <property type="molecule type" value="Genomic_DNA"/>
</dbReference>
<dbReference type="InterPro" id="IPR007421">
    <property type="entry name" value="Schlafen_AlbA_2_dom"/>
</dbReference>
<dbReference type="InParanoid" id="A0A2J7QBI8"/>
<keyword evidence="3" id="KW-1185">Reference proteome</keyword>
<feature type="domain" description="Schlafen AlbA-2" evidence="1">
    <location>
        <begin position="29"/>
        <end position="117"/>
    </location>
</feature>
<evidence type="ECO:0000313" key="3">
    <source>
        <dbReference type="Proteomes" id="UP000235965"/>
    </source>
</evidence>
<protein>
    <recommendedName>
        <fullName evidence="1">Schlafen AlbA-2 domain-containing protein</fullName>
    </recommendedName>
</protein>
<proteinExistence type="predicted"/>
<dbReference type="InterPro" id="IPR029684">
    <property type="entry name" value="Schlafen"/>
</dbReference>
<comment type="caution">
    <text evidence="2">The sequence shown here is derived from an EMBL/GenBank/DDBJ whole genome shotgun (WGS) entry which is preliminary data.</text>
</comment>
<dbReference type="Gene3D" id="3.30.950.30">
    <property type="entry name" value="Schlafen, AAA domain"/>
    <property type="match status" value="1"/>
</dbReference>
<gene>
    <name evidence="2" type="ORF">B7P43_G10019</name>
</gene>
<dbReference type="AlphaFoldDB" id="A0A2J7QBI8"/>
<dbReference type="PANTHER" id="PTHR12155">
    <property type="entry name" value="SCHLAFEN"/>
    <property type="match status" value="1"/>
</dbReference>
<evidence type="ECO:0000313" key="2">
    <source>
        <dbReference type="EMBL" id="PNF25945.1"/>
    </source>
</evidence>
<dbReference type="InterPro" id="IPR038461">
    <property type="entry name" value="Schlafen_AlbA_2_dom_sf"/>
</dbReference>
<dbReference type="PANTHER" id="PTHR12155:SF41">
    <property type="entry name" value="SCHLAFEN ALBA-2 DOMAIN-CONTAINING PROTEIN"/>
    <property type="match status" value="1"/>
</dbReference>
<dbReference type="OrthoDB" id="10259112at2759"/>
<organism evidence="2 3">
    <name type="scientific">Cryptotermes secundus</name>
    <dbReference type="NCBI Taxonomy" id="105785"/>
    <lineage>
        <taxon>Eukaryota</taxon>
        <taxon>Metazoa</taxon>
        <taxon>Ecdysozoa</taxon>
        <taxon>Arthropoda</taxon>
        <taxon>Hexapoda</taxon>
        <taxon>Insecta</taxon>
        <taxon>Pterygota</taxon>
        <taxon>Neoptera</taxon>
        <taxon>Polyneoptera</taxon>
        <taxon>Dictyoptera</taxon>
        <taxon>Blattodea</taxon>
        <taxon>Blattoidea</taxon>
        <taxon>Termitoidae</taxon>
        <taxon>Kalotermitidae</taxon>
        <taxon>Cryptotermitinae</taxon>
        <taxon>Cryptotermes</taxon>
    </lineage>
</organism>
<reference evidence="2 3" key="1">
    <citation type="submission" date="2017-12" db="EMBL/GenBank/DDBJ databases">
        <title>Hemimetabolous genomes reveal molecular basis of termite eusociality.</title>
        <authorList>
            <person name="Harrison M.C."/>
            <person name="Jongepier E."/>
            <person name="Robertson H.M."/>
            <person name="Arning N."/>
            <person name="Bitard-Feildel T."/>
            <person name="Chao H."/>
            <person name="Childers C.P."/>
            <person name="Dinh H."/>
            <person name="Doddapaneni H."/>
            <person name="Dugan S."/>
            <person name="Gowin J."/>
            <person name="Greiner C."/>
            <person name="Han Y."/>
            <person name="Hu H."/>
            <person name="Hughes D.S.T."/>
            <person name="Huylmans A.-K."/>
            <person name="Kemena C."/>
            <person name="Kremer L.P.M."/>
            <person name="Lee S.L."/>
            <person name="Lopez-Ezquerra A."/>
            <person name="Mallet L."/>
            <person name="Monroy-Kuhn J.M."/>
            <person name="Moser A."/>
            <person name="Murali S.C."/>
            <person name="Muzny D.M."/>
            <person name="Otani S."/>
            <person name="Piulachs M.-D."/>
            <person name="Poelchau M."/>
            <person name="Qu J."/>
            <person name="Schaub F."/>
            <person name="Wada-Katsumata A."/>
            <person name="Worley K.C."/>
            <person name="Xie Q."/>
            <person name="Ylla G."/>
            <person name="Poulsen M."/>
            <person name="Gibbs R.A."/>
            <person name="Schal C."/>
            <person name="Richards S."/>
            <person name="Belles X."/>
            <person name="Korb J."/>
            <person name="Bornberg-Bauer E."/>
        </authorList>
    </citation>
    <scope>NUCLEOTIDE SEQUENCE [LARGE SCALE GENOMIC DNA]</scope>
    <source>
        <tissue evidence="2">Whole body</tissue>
    </source>
</reference>